<evidence type="ECO:0000313" key="2">
    <source>
        <dbReference type="EMBL" id="BDV32477.1"/>
    </source>
</evidence>
<organism evidence="2 3">
    <name type="scientific">Methylocystis iwaonis</name>
    <dbReference type="NCBI Taxonomy" id="2885079"/>
    <lineage>
        <taxon>Bacteria</taxon>
        <taxon>Pseudomonadati</taxon>
        <taxon>Pseudomonadota</taxon>
        <taxon>Alphaproteobacteria</taxon>
        <taxon>Hyphomicrobiales</taxon>
        <taxon>Methylocystaceae</taxon>
        <taxon>Methylocystis</taxon>
    </lineage>
</organism>
<reference evidence="2 3" key="1">
    <citation type="journal article" date="2023" name="Int. J. Syst. Evol. Microbiol.">
        <title>Methylocystis iwaonis sp. nov., a type II methane-oxidizing bacterium from surface soil of a rice paddy field in Japan, and emended description of the genus Methylocystis (ex Whittenbury et al. 1970) Bowman et al. 1993.</title>
        <authorList>
            <person name="Kaise H."/>
            <person name="Sawadogo J.B."/>
            <person name="Alam M.S."/>
            <person name="Ueno C."/>
            <person name="Dianou D."/>
            <person name="Shinjo R."/>
            <person name="Asakawa S."/>
        </authorList>
    </citation>
    <scope>NUCLEOTIDE SEQUENCE [LARGE SCALE GENOMIC DNA]</scope>
    <source>
        <strain evidence="2 3">SS37A-Re</strain>
    </source>
</reference>
<dbReference type="EMBL" id="AP027142">
    <property type="protein sequence ID" value="BDV32477.1"/>
    <property type="molecule type" value="Genomic_DNA"/>
</dbReference>
<evidence type="ECO:0000313" key="3">
    <source>
        <dbReference type="Proteomes" id="UP001317629"/>
    </source>
</evidence>
<accession>A0ABN6VE90</accession>
<keyword evidence="1" id="KW-0472">Membrane</keyword>
<keyword evidence="3" id="KW-1185">Reference proteome</keyword>
<keyword evidence="1" id="KW-1133">Transmembrane helix</keyword>
<feature type="transmembrane region" description="Helical" evidence="1">
    <location>
        <begin position="20"/>
        <end position="40"/>
    </location>
</feature>
<proteinExistence type="predicted"/>
<dbReference type="Proteomes" id="UP001317629">
    <property type="component" value="Chromosome"/>
</dbReference>
<name>A0ABN6VE90_9HYPH</name>
<protein>
    <submittedName>
        <fullName evidence="2">Uncharacterized protein</fullName>
    </submittedName>
</protein>
<keyword evidence="1" id="KW-0812">Transmembrane</keyword>
<sequence>MGDMDRQEFRVHEISLRDATIAALAVLGVVLANIGVVRALDIALDAIHR</sequence>
<gene>
    <name evidence="2" type="ORF">SS37A_00060</name>
</gene>
<evidence type="ECO:0000256" key="1">
    <source>
        <dbReference type="SAM" id="Phobius"/>
    </source>
</evidence>